<evidence type="ECO:0000256" key="2">
    <source>
        <dbReference type="ARBA" id="ARBA00007650"/>
    </source>
</evidence>
<evidence type="ECO:0000256" key="10">
    <source>
        <dbReference type="ARBA" id="ARBA00022840"/>
    </source>
</evidence>
<keyword evidence="3 15" id="KW-0813">Transport</keyword>
<dbReference type="PANTHER" id="PTHR30612">
    <property type="entry name" value="SECA INNER MEMBRANE COMPONENT OF SEC PROTEIN SECRETION SYSTEM"/>
    <property type="match status" value="1"/>
</dbReference>
<dbReference type="SMART" id="SM00958">
    <property type="entry name" value="SecA_PP_bind"/>
    <property type="match status" value="1"/>
</dbReference>
<dbReference type="Pfam" id="PF02810">
    <property type="entry name" value="SEC-C"/>
    <property type="match status" value="1"/>
</dbReference>
<dbReference type="PROSITE" id="PS51194">
    <property type="entry name" value="HELICASE_CTER"/>
    <property type="match status" value="1"/>
</dbReference>
<keyword evidence="13 15" id="KW-0811">Translocation</keyword>
<dbReference type="PRINTS" id="PR00906">
    <property type="entry name" value="SECA"/>
</dbReference>
<keyword evidence="7" id="KW-0479">Metal-binding</keyword>
<comment type="caution">
    <text evidence="21">The sequence shown here is derived from an EMBL/GenBank/DDBJ whole genome shotgun (WGS) entry which is preliminary data.</text>
</comment>
<evidence type="ECO:0000256" key="15">
    <source>
        <dbReference type="HAMAP-Rule" id="MF_01382"/>
    </source>
</evidence>
<dbReference type="GO" id="GO:0006605">
    <property type="term" value="P:protein targeting"/>
    <property type="evidence" value="ECO:0007669"/>
    <property type="project" value="UniProtKB-UniRule"/>
</dbReference>
<keyword evidence="4 15" id="KW-1003">Cell membrane</keyword>
<feature type="domain" description="SecA family profile" evidence="20">
    <location>
        <begin position="3"/>
        <end position="618"/>
    </location>
</feature>
<dbReference type="PROSITE" id="PS51192">
    <property type="entry name" value="HELICASE_ATP_BIND_1"/>
    <property type="match status" value="1"/>
</dbReference>
<feature type="binding site" evidence="15">
    <location>
        <position position="510"/>
    </location>
    <ligand>
        <name>ATP</name>
        <dbReference type="ChEBI" id="CHEBI:30616"/>
    </ligand>
</feature>
<evidence type="ECO:0000256" key="13">
    <source>
        <dbReference type="ARBA" id="ARBA00023010"/>
    </source>
</evidence>
<dbReference type="Proteomes" id="UP000218896">
    <property type="component" value="Unassembled WGS sequence"/>
</dbReference>
<dbReference type="PANTHER" id="PTHR30612:SF0">
    <property type="entry name" value="CHLOROPLAST PROTEIN-TRANSPORTING ATPASE"/>
    <property type="match status" value="1"/>
</dbReference>
<sequence length="921" mass="103799">MFSQLATRLFGSKNAREIKRMQKLVDQINQFGESLGSLSDEALQAKTGELREKLGNGAELEDILPEAFAVVREASDRVLGLRHFDVQLIGGITLHEGRIAEMRTGEGKTLVATLPIYLNALTGNGVHLVTVNDYLARRDAAWMGQLYNFLGLSVGVINSGQPSEDKRAAYACDVIYGTNNEFGFDYLRDNMAFSLEDKVQRGLHFAIVDEVDSILIDEARTPLIISGAAESDTDIYRRVNELIPHLEKSSEDAEEEPDGDFTIDEKSRSVELTEKGHEKVESLLREAGLLEEDSSLYSAANLSLLHHIHSGLRAHHLFHRNVDYIISEGQVVIVDEHTGRTMPGRRWSEGLHQAVEAKEGVEIKAESQTLASTTFQNFFRLYDKLAGMTGTADTEAFEFNQIYGLDVVCIPTNKPVNRTDYNDLIYLTKEEKYQAIIDEIRDEVSSGRPVLVGTASIDTSEVMSKLLNEAGIPHNVLNAKQHEKEAHVIAQAGKPGTVTIATNMAGRGTDIVLGGNLDAELADLGENTSEADVEAVKQDWQRRHDAVVEAGGLHIIGTERHESRRIDNQLRGRAGRQGDPGSSRFFLSLEDDLMRIFAPDRVKNLMQALGMQKGEAIEHRMVTNSIEKAQRKVEGRNFDVRKQLLEYDDVANDQRRVVYEQRNEVMESEDISGLIQQVREDVVDSVISQHIPPQSMPEQWDIPGLEQQLESELGLRLPVRDWLEEEGMYEEKLRQRILDEHVRVYQEKEDVVGAETMRRFEKQVFLQALDTLWKEHLANMDHLRRGIHLRGYAQRNPKQEYKREAFNLFQNMLESIKFDVVRVISRVRVQRQEELDEMERKRREELQQELARAQARHDEASGQAAAGADDGEGGDGQGDSDEDSAGVGQQPFVRDNRKIGRNEPCYCGSGKKYKHCHGKAE</sequence>
<dbReference type="InterPro" id="IPR004027">
    <property type="entry name" value="SEC_C_motif"/>
</dbReference>
<dbReference type="InterPro" id="IPR036266">
    <property type="entry name" value="SecA_Wing/Scaffold_sf"/>
</dbReference>
<dbReference type="NCBIfam" id="TIGR00963">
    <property type="entry name" value="secA"/>
    <property type="match status" value="1"/>
</dbReference>
<feature type="domain" description="Helicase C-terminal" evidence="19">
    <location>
        <begin position="420"/>
        <end position="634"/>
    </location>
</feature>
<dbReference type="GO" id="GO:0043952">
    <property type="term" value="P:protein transport by the Sec complex"/>
    <property type="evidence" value="ECO:0007669"/>
    <property type="project" value="TreeGrafter"/>
</dbReference>
<dbReference type="SUPFAM" id="SSF81886">
    <property type="entry name" value="Helical scaffold and wing domains of SecA"/>
    <property type="match status" value="1"/>
</dbReference>
<dbReference type="Pfam" id="PF07517">
    <property type="entry name" value="SecA_DEAD"/>
    <property type="match status" value="1"/>
</dbReference>
<dbReference type="Pfam" id="PF07516">
    <property type="entry name" value="SecA_SW"/>
    <property type="match status" value="1"/>
</dbReference>
<evidence type="ECO:0000256" key="7">
    <source>
        <dbReference type="ARBA" id="ARBA00022723"/>
    </source>
</evidence>
<dbReference type="Gene3D" id="3.90.1440.10">
    <property type="entry name" value="SecA, preprotein cross-linking domain"/>
    <property type="match status" value="1"/>
</dbReference>
<evidence type="ECO:0000256" key="11">
    <source>
        <dbReference type="ARBA" id="ARBA00022927"/>
    </source>
</evidence>
<comment type="function">
    <text evidence="15">Part of the Sec protein translocase complex. Interacts with the SecYEG preprotein conducting channel. Has a central role in coupling the hydrolysis of ATP to the transfer of proteins into and across the cell membrane, serving both as a receptor for the preprotein-SecB complex and as an ATP-driven molecular motor driving the stepwise translocation of polypeptide chains across the membrane.</text>
</comment>
<evidence type="ECO:0000256" key="16">
    <source>
        <dbReference type="RuleBase" id="RU003874"/>
    </source>
</evidence>
<evidence type="ECO:0000256" key="3">
    <source>
        <dbReference type="ARBA" id="ARBA00022448"/>
    </source>
</evidence>
<dbReference type="InterPro" id="IPR000185">
    <property type="entry name" value="SecA"/>
</dbReference>
<dbReference type="Gene3D" id="3.40.50.300">
    <property type="entry name" value="P-loop containing nucleotide triphosphate hydrolases"/>
    <property type="match status" value="2"/>
</dbReference>
<dbReference type="InterPro" id="IPR011130">
    <property type="entry name" value="SecA_preprotein_X-link_dom"/>
</dbReference>
<feature type="compositionally biased region" description="Acidic residues" evidence="17">
    <location>
        <begin position="252"/>
        <end position="262"/>
    </location>
</feature>
<dbReference type="InterPro" id="IPR014001">
    <property type="entry name" value="Helicase_ATP-bd"/>
</dbReference>
<evidence type="ECO:0000256" key="8">
    <source>
        <dbReference type="ARBA" id="ARBA00022741"/>
    </source>
</evidence>
<dbReference type="CDD" id="cd17928">
    <property type="entry name" value="DEXDc_SecA"/>
    <property type="match status" value="1"/>
</dbReference>
<dbReference type="EMBL" id="NSKD01000005">
    <property type="protein sequence ID" value="PAU79931.1"/>
    <property type="molecule type" value="Genomic_DNA"/>
</dbReference>
<dbReference type="PROSITE" id="PS01312">
    <property type="entry name" value="SECA"/>
    <property type="match status" value="1"/>
</dbReference>
<dbReference type="Pfam" id="PF01043">
    <property type="entry name" value="SecA_PP_bind"/>
    <property type="match status" value="1"/>
</dbReference>
<dbReference type="InterPro" id="IPR014018">
    <property type="entry name" value="SecA_motor_DEAD"/>
</dbReference>
<dbReference type="InterPro" id="IPR044722">
    <property type="entry name" value="SecA_SF2_C"/>
</dbReference>
<reference evidence="21 22" key="1">
    <citation type="submission" date="2017-08" db="EMBL/GenBank/DDBJ databases">
        <title>Halovibrio sewagensis sp. nov., isolated from wastewater of high salinity.</title>
        <authorList>
            <person name="Dong X."/>
            <person name="Zhang G."/>
        </authorList>
    </citation>
    <scope>NUCLEOTIDE SEQUENCE [LARGE SCALE GENOMIC DNA]</scope>
    <source>
        <strain evidence="21 22">YL5-2</strain>
    </source>
</reference>
<comment type="subunit">
    <text evidence="15">Monomer and homodimer. Part of the essential Sec protein translocation apparatus which comprises SecA, SecYEG and auxiliary proteins SecDF-YajC and YidC.</text>
</comment>
<feature type="binding site" evidence="15">
    <location>
        <begin position="105"/>
        <end position="109"/>
    </location>
    <ligand>
        <name>ATP</name>
        <dbReference type="ChEBI" id="CHEBI:30616"/>
    </ligand>
</feature>
<dbReference type="HAMAP" id="MF_01382">
    <property type="entry name" value="SecA"/>
    <property type="match status" value="1"/>
</dbReference>
<feature type="compositionally biased region" description="Basic residues" evidence="17">
    <location>
        <begin position="911"/>
        <end position="921"/>
    </location>
</feature>
<keyword evidence="22" id="KW-1185">Reference proteome</keyword>
<evidence type="ECO:0000256" key="6">
    <source>
        <dbReference type="ARBA" id="ARBA00022519"/>
    </source>
</evidence>
<dbReference type="Pfam" id="PF21090">
    <property type="entry name" value="P-loop_SecA"/>
    <property type="match status" value="1"/>
</dbReference>
<comment type="cofactor">
    <cofactor evidence="1">
        <name>Zn(2+)</name>
        <dbReference type="ChEBI" id="CHEBI:29105"/>
    </cofactor>
</comment>
<keyword evidence="9" id="KW-0862">Zinc</keyword>
<dbReference type="EC" id="7.4.2.8" evidence="15"/>
<dbReference type="AlphaFoldDB" id="A0A2A2F2U0"/>
<evidence type="ECO:0000256" key="17">
    <source>
        <dbReference type="SAM" id="MobiDB-lite"/>
    </source>
</evidence>
<evidence type="ECO:0000256" key="5">
    <source>
        <dbReference type="ARBA" id="ARBA00022490"/>
    </source>
</evidence>
<keyword evidence="12 15" id="KW-1278">Translocase</keyword>
<evidence type="ECO:0000313" key="21">
    <source>
        <dbReference type="EMBL" id="PAU79931.1"/>
    </source>
</evidence>
<dbReference type="SUPFAM" id="SSF81767">
    <property type="entry name" value="Pre-protein crosslinking domain of SecA"/>
    <property type="match status" value="1"/>
</dbReference>
<dbReference type="GO" id="GO:0031522">
    <property type="term" value="C:cell envelope Sec protein transport complex"/>
    <property type="evidence" value="ECO:0007669"/>
    <property type="project" value="UniProtKB-ARBA"/>
</dbReference>
<feature type="region of interest" description="Disordered" evidence="17">
    <location>
        <begin position="845"/>
        <end position="921"/>
    </location>
</feature>
<dbReference type="InterPro" id="IPR036670">
    <property type="entry name" value="SecA_X-link_sf"/>
</dbReference>
<dbReference type="OrthoDB" id="9805579at2"/>
<proteinExistence type="inferred from homology"/>
<feature type="compositionally biased region" description="Acidic residues" evidence="17">
    <location>
        <begin position="869"/>
        <end position="884"/>
    </location>
</feature>
<dbReference type="CDD" id="cd18803">
    <property type="entry name" value="SF2_C_secA"/>
    <property type="match status" value="1"/>
</dbReference>
<evidence type="ECO:0000259" key="18">
    <source>
        <dbReference type="PROSITE" id="PS51192"/>
    </source>
</evidence>
<comment type="catalytic activity">
    <reaction evidence="15">
        <text>ATP + H2O + cellular proteinSide 1 = ADP + phosphate + cellular proteinSide 2.</text>
        <dbReference type="EC" id="7.4.2.8"/>
    </reaction>
</comment>
<comment type="similarity">
    <text evidence="2 15 16">Belongs to the SecA family.</text>
</comment>
<evidence type="ECO:0000256" key="12">
    <source>
        <dbReference type="ARBA" id="ARBA00022967"/>
    </source>
</evidence>
<dbReference type="GO" id="GO:0005829">
    <property type="term" value="C:cytosol"/>
    <property type="evidence" value="ECO:0007669"/>
    <property type="project" value="TreeGrafter"/>
</dbReference>
<comment type="subcellular location">
    <subcellularLocation>
        <location evidence="15">Cell membrane</location>
        <topology evidence="15">Peripheral membrane protein</topology>
        <orientation evidence="15">Cytoplasmic side</orientation>
    </subcellularLocation>
    <subcellularLocation>
        <location evidence="15">Cytoplasm</location>
    </subcellularLocation>
    <text evidence="15">Distribution is 50-50.</text>
</comment>
<evidence type="ECO:0000313" key="22">
    <source>
        <dbReference type="Proteomes" id="UP000218896"/>
    </source>
</evidence>
<dbReference type="RefSeq" id="WP_095618000.1">
    <property type="nucleotide sequence ID" value="NZ_NSKD01000005.1"/>
</dbReference>
<evidence type="ECO:0000259" key="20">
    <source>
        <dbReference type="PROSITE" id="PS51196"/>
    </source>
</evidence>
<feature type="binding site" evidence="15">
    <location>
        <position position="87"/>
    </location>
    <ligand>
        <name>ATP</name>
        <dbReference type="ChEBI" id="CHEBI:30616"/>
    </ligand>
</feature>
<feature type="domain" description="Helicase ATP-binding" evidence="18">
    <location>
        <begin position="89"/>
        <end position="247"/>
    </location>
</feature>
<dbReference type="InterPro" id="IPR020937">
    <property type="entry name" value="SecA_CS"/>
</dbReference>
<organism evidence="21 22">
    <name type="scientific">Halovibrio salipaludis</name>
    <dbReference type="NCBI Taxonomy" id="2032626"/>
    <lineage>
        <taxon>Bacteria</taxon>
        <taxon>Pseudomonadati</taxon>
        <taxon>Pseudomonadota</taxon>
        <taxon>Gammaproteobacteria</taxon>
        <taxon>Oceanospirillales</taxon>
        <taxon>Halomonadaceae</taxon>
        <taxon>Halovibrio</taxon>
    </lineage>
</organism>
<keyword evidence="6" id="KW-0997">Cell inner membrane</keyword>
<dbReference type="InterPro" id="IPR027417">
    <property type="entry name" value="P-loop_NTPase"/>
</dbReference>
<evidence type="ECO:0000259" key="19">
    <source>
        <dbReference type="PROSITE" id="PS51194"/>
    </source>
</evidence>
<evidence type="ECO:0000256" key="14">
    <source>
        <dbReference type="ARBA" id="ARBA00023136"/>
    </source>
</evidence>
<dbReference type="GO" id="GO:0065002">
    <property type="term" value="P:intracellular protein transmembrane transport"/>
    <property type="evidence" value="ECO:0007669"/>
    <property type="project" value="UniProtKB-UniRule"/>
</dbReference>
<dbReference type="FunFam" id="1.10.3060.10:FF:000003">
    <property type="entry name" value="Protein translocase subunit SecA"/>
    <property type="match status" value="1"/>
</dbReference>
<dbReference type="InterPro" id="IPR011115">
    <property type="entry name" value="SecA_DEAD"/>
</dbReference>
<dbReference type="GO" id="GO:0005524">
    <property type="term" value="F:ATP binding"/>
    <property type="evidence" value="ECO:0007669"/>
    <property type="project" value="UniProtKB-UniRule"/>
</dbReference>
<evidence type="ECO:0000256" key="4">
    <source>
        <dbReference type="ARBA" id="ARBA00022475"/>
    </source>
</evidence>
<accession>A0A2A2F2U0</accession>
<name>A0A2A2F2U0_9GAMM</name>
<dbReference type="GO" id="GO:0005886">
    <property type="term" value="C:plasma membrane"/>
    <property type="evidence" value="ECO:0007669"/>
    <property type="project" value="UniProtKB-SubCell"/>
</dbReference>
<dbReference type="InterPro" id="IPR001650">
    <property type="entry name" value="Helicase_C-like"/>
</dbReference>
<dbReference type="InterPro" id="IPR011116">
    <property type="entry name" value="SecA_Wing/Scaffold"/>
</dbReference>
<keyword evidence="11 15" id="KW-0653">Protein transport</keyword>
<dbReference type="NCBIfam" id="NF009538">
    <property type="entry name" value="PRK12904.1"/>
    <property type="match status" value="1"/>
</dbReference>
<evidence type="ECO:0000256" key="1">
    <source>
        <dbReference type="ARBA" id="ARBA00001947"/>
    </source>
</evidence>
<dbReference type="GO" id="GO:0008564">
    <property type="term" value="F:protein-exporting ATPase activity"/>
    <property type="evidence" value="ECO:0007669"/>
    <property type="project" value="UniProtKB-EC"/>
</dbReference>
<dbReference type="Gene3D" id="1.10.3060.10">
    <property type="entry name" value="Helical scaffold and wing domains of SecA"/>
    <property type="match status" value="1"/>
</dbReference>
<dbReference type="FunFam" id="3.40.50.300:FF:000113">
    <property type="entry name" value="Preprotein translocase subunit SecA"/>
    <property type="match status" value="1"/>
</dbReference>
<keyword evidence="10 15" id="KW-0067">ATP-binding</keyword>
<keyword evidence="14 15" id="KW-0472">Membrane</keyword>
<dbReference type="PROSITE" id="PS51196">
    <property type="entry name" value="SECA_MOTOR_DEAD"/>
    <property type="match status" value="1"/>
</dbReference>
<feature type="region of interest" description="Disordered" evidence="17">
    <location>
        <begin position="247"/>
        <end position="267"/>
    </location>
</feature>
<dbReference type="SUPFAM" id="SSF52540">
    <property type="entry name" value="P-loop containing nucleoside triphosphate hydrolases"/>
    <property type="match status" value="2"/>
</dbReference>
<keyword evidence="5 15" id="KW-0963">Cytoplasm</keyword>
<evidence type="ECO:0000256" key="9">
    <source>
        <dbReference type="ARBA" id="ARBA00022833"/>
    </source>
</evidence>
<protein>
    <recommendedName>
        <fullName evidence="15 16">Protein translocase subunit SecA</fullName>
        <ecNumber evidence="15">7.4.2.8</ecNumber>
    </recommendedName>
</protein>
<keyword evidence="8 15" id="KW-0547">Nucleotide-binding</keyword>
<dbReference type="SMART" id="SM00957">
    <property type="entry name" value="SecA_DEAD"/>
    <property type="match status" value="1"/>
</dbReference>
<gene>
    <name evidence="15" type="primary">secA</name>
    <name evidence="21" type="ORF">CK501_12085</name>
</gene>
<dbReference type="GO" id="GO:0017038">
    <property type="term" value="P:protein import"/>
    <property type="evidence" value="ECO:0007669"/>
    <property type="project" value="InterPro"/>
</dbReference>
<dbReference type="FunFam" id="3.40.50.300:FF:000334">
    <property type="entry name" value="Protein translocase subunit SecA"/>
    <property type="match status" value="1"/>
</dbReference>
<dbReference type="FunFam" id="3.90.1440.10:FF:000001">
    <property type="entry name" value="Preprotein translocase subunit SecA"/>
    <property type="match status" value="1"/>
</dbReference>
<dbReference type="GO" id="GO:0046872">
    <property type="term" value="F:metal ion binding"/>
    <property type="evidence" value="ECO:0007669"/>
    <property type="project" value="UniProtKB-KW"/>
</dbReference>